<evidence type="ECO:0000313" key="3">
    <source>
        <dbReference type="Proteomes" id="UP001500603"/>
    </source>
</evidence>
<dbReference type="CDD" id="cd00093">
    <property type="entry name" value="HTH_XRE"/>
    <property type="match status" value="1"/>
</dbReference>
<dbReference type="RefSeq" id="WP_345494252.1">
    <property type="nucleotide sequence ID" value="NZ_BAABJM010000001.1"/>
</dbReference>
<proteinExistence type="predicted"/>
<gene>
    <name evidence="2" type="ORF">GCM10023318_14420</name>
</gene>
<dbReference type="Proteomes" id="UP001500603">
    <property type="component" value="Unassembled WGS sequence"/>
</dbReference>
<evidence type="ECO:0000313" key="2">
    <source>
        <dbReference type="EMBL" id="GAA5047638.1"/>
    </source>
</evidence>
<dbReference type="Pfam" id="PF13560">
    <property type="entry name" value="HTH_31"/>
    <property type="match status" value="1"/>
</dbReference>
<dbReference type="InterPro" id="IPR001387">
    <property type="entry name" value="Cro/C1-type_HTH"/>
</dbReference>
<name>A0ABP9JYW9_9NOCA</name>
<feature type="domain" description="HTH cro/C1-type" evidence="1">
    <location>
        <begin position="17"/>
        <end position="70"/>
    </location>
</feature>
<comment type="caution">
    <text evidence="2">The sequence shown here is derived from an EMBL/GenBank/DDBJ whole genome shotgun (WGS) entry which is preliminary data.</text>
</comment>
<keyword evidence="3" id="KW-1185">Reference proteome</keyword>
<dbReference type="PROSITE" id="PS50943">
    <property type="entry name" value="HTH_CROC1"/>
    <property type="match status" value="1"/>
</dbReference>
<dbReference type="SMART" id="SM00530">
    <property type="entry name" value="HTH_XRE"/>
    <property type="match status" value="1"/>
</dbReference>
<dbReference type="EMBL" id="BAABJM010000001">
    <property type="protein sequence ID" value="GAA5047638.1"/>
    <property type="molecule type" value="Genomic_DNA"/>
</dbReference>
<reference evidence="3" key="1">
    <citation type="journal article" date="2019" name="Int. J. Syst. Evol. Microbiol.">
        <title>The Global Catalogue of Microorganisms (GCM) 10K type strain sequencing project: providing services to taxonomists for standard genome sequencing and annotation.</title>
        <authorList>
            <consortium name="The Broad Institute Genomics Platform"/>
            <consortium name="The Broad Institute Genome Sequencing Center for Infectious Disease"/>
            <person name="Wu L."/>
            <person name="Ma J."/>
        </authorList>
    </citation>
    <scope>NUCLEOTIDE SEQUENCE [LARGE SCALE GENOMIC DNA]</scope>
    <source>
        <strain evidence="3">JCM 18298</strain>
    </source>
</reference>
<dbReference type="Gene3D" id="1.10.260.40">
    <property type="entry name" value="lambda repressor-like DNA-binding domains"/>
    <property type="match status" value="1"/>
</dbReference>
<dbReference type="SUPFAM" id="SSF47413">
    <property type="entry name" value="lambda repressor-like DNA-binding domains"/>
    <property type="match status" value="1"/>
</dbReference>
<protein>
    <submittedName>
        <fullName evidence="2">Helix-turn-helix transcriptional regulator</fullName>
    </submittedName>
</protein>
<accession>A0ABP9JYW9</accession>
<dbReference type="InterPro" id="IPR043917">
    <property type="entry name" value="DUF5753"/>
</dbReference>
<organism evidence="2 3">
    <name type="scientific">Nocardia callitridis</name>
    <dbReference type="NCBI Taxonomy" id="648753"/>
    <lineage>
        <taxon>Bacteria</taxon>
        <taxon>Bacillati</taxon>
        <taxon>Actinomycetota</taxon>
        <taxon>Actinomycetes</taxon>
        <taxon>Mycobacteriales</taxon>
        <taxon>Nocardiaceae</taxon>
        <taxon>Nocardia</taxon>
    </lineage>
</organism>
<sequence length="284" mass="32415">MTSSSAKHAREALGHRLRDIRLDAKLSARELAARADWHFTKISKFENGHRTPTLADLERWCVVCDAPDQLADLVAATRDIEKMYVQLRRLHRTGTARYQQQVLEQERRSHRHRVFSVSLVPGPAQTARYATSVLLDVAAMSGYPTDDVDETVALRMERAQLIRSARLFHMILCENVLRAGIAAPDVAEEQLIHLLTIMDYPHVRLGVLPTAARQYMPVCEFWITDDVEVEIETYSAILHVEQPSEIAVYERVFAHYDKQAVYGQRARSIIEAALDELRQQRSTS</sequence>
<evidence type="ECO:0000259" key="1">
    <source>
        <dbReference type="PROSITE" id="PS50943"/>
    </source>
</evidence>
<dbReference type="Pfam" id="PF19054">
    <property type="entry name" value="DUF5753"/>
    <property type="match status" value="1"/>
</dbReference>
<dbReference type="InterPro" id="IPR010982">
    <property type="entry name" value="Lambda_DNA-bd_dom_sf"/>
</dbReference>